<dbReference type="Pfam" id="PF03266">
    <property type="entry name" value="NTPase_1"/>
    <property type="match status" value="1"/>
</dbReference>
<dbReference type="Gene3D" id="3.40.50.300">
    <property type="entry name" value="P-loop containing nucleotide triphosphate hydrolases"/>
    <property type="match status" value="1"/>
</dbReference>
<dbReference type="OrthoDB" id="52698at2157"/>
<dbReference type="Proteomes" id="UP000029859">
    <property type="component" value="Unassembled WGS sequence"/>
</dbReference>
<evidence type="ECO:0000256" key="4">
    <source>
        <dbReference type="HAMAP-Rule" id="MF_00796"/>
    </source>
</evidence>
<gene>
    <name evidence="5" type="ORF">LI82_00650</name>
</gene>
<comment type="function">
    <text evidence="4">Has nucleotide phosphatase activity towards ATP, GTP, CTP, TTP and UTP. May hydrolyze nucleoside diphosphates with lower efficiency.</text>
</comment>
<dbReference type="GO" id="GO:0017111">
    <property type="term" value="F:ribonucleoside triphosphate phosphatase activity"/>
    <property type="evidence" value="ECO:0007669"/>
    <property type="project" value="UniProtKB-UniRule"/>
</dbReference>
<dbReference type="GO" id="GO:0005524">
    <property type="term" value="F:ATP binding"/>
    <property type="evidence" value="ECO:0007669"/>
    <property type="project" value="UniProtKB-UniRule"/>
</dbReference>
<sequence length="167" mass="18511">MLRIAITGKPGVGKSTVVSKIVEKLDLKACGIRAAEIRVEGQRQGFSIEDIDTGRKGILSHVECTGPKMGKYHVNLEDLNDIGAKAIRDAIGCDLVVIDEVGPMELKSDNFIRAVEKVLDSERPILAVLHRSSKHPLAQRIREEFEVLTVDEVNRDDLPDIITTRFQ</sequence>
<keyword evidence="2 4" id="KW-0378">Hydrolase</keyword>
<comment type="similarity">
    <text evidence="4">Belongs to the THEP1 NTPase family.</text>
</comment>
<dbReference type="PANTHER" id="PTHR43146">
    <property type="entry name" value="CANCER-RELATED NUCLEOSIDE-TRIPHOSPHATASE"/>
    <property type="match status" value="1"/>
</dbReference>
<evidence type="ECO:0000256" key="3">
    <source>
        <dbReference type="ARBA" id="ARBA00022840"/>
    </source>
</evidence>
<comment type="catalytic activity">
    <reaction evidence="4">
        <text>a ribonucleoside 5'-triphosphate + H2O = a ribonucleoside 5'-diphosphate + phosphate + H(+)</text>
        <dbReference type="Rhea" id="RHEA:23680"/>
        <dbReference type="ChEBI" id="CHEBI:15377"/>
        <dbReference type="ChEBI" id="CHEBI:15378"/>
        <dbReference type="ChEBI" id="CHEBI:43474"/>
        <dbReference type="ChEBI" id="CHEBI:57930"/>
        <dbReference type="ChEBI" id="CHEBI:61557"/>
        <dbReference type="EC" id="3.6.1.15"/>
    </reaction>
</comment>
<dbReference type="PANTHER" id="PTHR43146:SF1">
    <property type="entry name" value="CANCER-RELATED NUCLEOSIDE-TRIPHOSPHATASE"/>
    <property type="match status" value="1"/>
</dbReference>
<dbReference type="AlphaFoldDB" id="A0A099T3H9"/>
<reference evidence="5 6" key="1">
    <citation type="submission" date="2014-09" db="EMBL/GenBank/DDBJ databases">
        <title>Draft genome sequence of an obligately methylotrophic methanogen, Methanococcoides methylutens, isolated from marine sediment.</title>
        <authorList>
            <person name="Guan Y."/>
            <person name="Ngugi D.K."/>
            <person name="Blom J."/>
            <person name="Ali S."/>
            <person name="Ferry J.G."/>
            <person name="Stingl U."/>
        </authorList>
    </citation>
    <scope>NUCLEOTIDE SEQUENCE [LARGE SCALE GENOMIC DNA]</scope>
    <source>
        <strain evidence="5 6">DSM 2657</strain>
    </source>
</reference>
<dbReference type="InterPro" id="IPR004948">
    <property type="entry name" value="Nuc-triphosphatase_THEP1"/>
</dbReference>
<dbReference type="EMBL" id="JRHO01000002">
    <property type="protein sequence ID" value="KGK99755.1"/>
    <property type="molecule type" value="Genomic_DNA"/>
</dbReference>
<proteinExistence type="inferred from homology"/>
<feature type="binding site" evidence="4">
    <location>
        <begin position="8"/>
        <end position="15"/>
    </location>
    <ligand>
        <name>ATP</name>
        <dbReference type="ChEBI" id="CHEBI:30616"/>
    </ligand>
</feature>
<organism evidence="5 6">
    <name type="scientific">Methanococcoides methylutens</name>
    <dbReference type="NCBI Taxonomy" id="2226"/>
    <lineage>
        <taxon>Archaea</taxon>
        <taxon>Methanobacteriati</taxon>
        <taxon>Methanobacteriota</taxon>
        <taxon>Stenosarchaea group</taxon>
        <taxon>Methanomicrobia</taxon>
        <taxon>Methanosarcinales</taxon>
        <taxon>Methanosarcinaceae</taxon>
        <taxon>Methanococcoides</taxon>
    </lineage>
</organism>
<keyword evidence="6" id="KW-1185">Reference proteome</keyword>
<comment type="caution">
    <text evidence="5">The sequence shown here is derived from an EMBL/GenBank/DDBJ whole genome shotgun (WGS) entry which is preliminary data.</text>
</comment>
<dbReference type="InterPro" id="IPR027417">
    <property type="entry name" value="P-loop_NTPase"/>
</dbReference>
<dbReference type="HAMAP" id="MF_00796">
    <property type="entry name" value="NTPase_1"/>
    <property type="match status" value="1"/>
</dbReference>
<evidence type="ECO:0000313" key="5">
    <source>
        <dbReference type="EMBL" id="KGK99755.1"/>
    </source>
</evidence>
<protein>
    <recommendedName>
        <fullName evidence="4">Nucleoside-triphosphatase LI82_00650</fullName>
        <shortName evidence="4">NTPase</shortName>
        <ecNumber evidence="4">3.6.1.15</ecNumber>
    </recommendedName>
    <alternativeName>
        <fullName evidence="4">Nucleoside triphosphate phosphohydrolase</fullName>
    </alternativeName>
</protein>
<accession>A0A099T3H9</accession>
<feature type="binding site" evidence="4">
    <location>
        <begin position="95"/>
        <end position="102"/>
    </location>
    <ligand>
        <name>ATP</name>
        <dbReference type="ChEBI" id="CHEBI:30616"/>
    </ligand>
</feature>
<dbReference type="RefSeq" id="WP_048193032.1">
    <property type="nucleotide sequence ID" value="NZ_CAAGSM010000008.1"/>
</dbReference>
<evidence type="ECO:0000256" key="2">
    <source>
        <dbReference type="ARBA" id="ARBA00022801"/>
    </source>
</evidence>
<dbReference type="EC" id="3.6.1.15" evidence="4"/>
<evidence type="ECO:0000256" key="1">
    <source>
        <dbReference type="ARBA" id="ARBA00022741"/>
    </source>
</evidence>
<dbReference type="SUPFAM" id="SSF52540">
    <property type="entry name" value="P-loop containing nucleoside triphosphate hydrolases"/>
    <property type="match status" value="1"/>
</dbReference>
<evidence type="ECO:0000313" key="6">
    <source>
        <dbReference type="Proteomes" id="UP000029859"/>
    </source>
</evidence>
<keyword evidence="1 4" id="KW-0547">Nucleotide-binding</keyword>
<keyword evidence="3 4" id="KW-0067">ATP-binding</keyword>
<dbReference type="CDD" id="cd19482">
    <property type="entry name" value="RecA-like_Thep1"/>
    <property type="match status" value="1"/>
</dbReference>
<dbReference type="NCBIfam" id="NF010248">
    <property type="entry name" value="PRK13695.1"/>
    <property type="match status" value="1"/>
</dbReference>
<name>A0A099T3H9_METMT</name>